<dbReference type="InterPro" id="IPR014825">
    <property type="entry name" value="DNA_alkylation"/>
</dbReference>
<protein>
    <submittedName>
        <fullName evidence="2">DNA alkylation repair protein</fullName>
    </submittedName>
</protein>
<evidence type="ECO:0000256" key="1">
    <source>
        <dbReference type="SAM" id="MobiDB-lite"/>
    </source>
</evidence>
<organism evidence="2 3">
    <name type="scientific">Streptosporangium fragile</name>
    <dbReference type="NCBI Taxonomy" id="46186"/>
    <lineage>
        <taxon>Bacteria</taxon>
        <taxon>Bacillati</taxon>
        <taxon>Actinomycetota</taxon>
        <taxon>Actinomycetes</taxon>
        <taxon>Streptosporangiales</taxon>
        <taxon>Streptosporangiaceae</taxon>
        <taxon>Streptosporangium</taxon>
    </lineage>
</organism>
<reference evidence="2 3" key="1">
    <citation type="journal article" date="2019" name="Int. J. Syst. Evol. Microbiol.">
        <title>The Global Catalogue of Microorganisms (GCM) 10K type strain sequencing project: providing services to taxonomists for standard genome sequencing and annotation.</title>
        <authorList>
            <consortium name="The Broad Institute Genomics Platform"/>
            <consortium name="The Broad Institute Genome Sequencing Center for Infectious Disease"/>
            <person name="Wu L."/>
            <person name="Ma J."/>
        </authorList>
    </citation>
    <scope>NUCLEOTIDE SEQUENCE [LARGE SCALE GENOMIC DNA]</scope>
    <source>
        <strain evidence="2 3">JCM 6242</strain>
    </source>
</reference>
<dbReference type="CDD" id="cd07064">
    <property type="entry name" value="AlkD_like_1"/>
    <property type="match status" value="1"/>
</dbReference>
<dbReference type="RefSeq" id="WP_344980201.1">
    <property type="nucleotide sequence ID" value="NZ_BAAAVI010000073.1"/>
</dbReference>
<dbReference type="Pfam" id="PF08713">
    <property type="entry name" value="DNA_alkylation"/>
    <property type="match status" value="1"/>
</dbReference>
<evidence type="ECO:0000313" key="3">
    <source>
        <dbReference type="Proteomes" id="UP001500831"/>
    </source>
</evidence>
<dbReference type="InterPro" id="IPR016024">
    <property type="entry name" value="ARM-type_fold"/>
</dbReference>
<gene>
    <name evidence="2" type="ORF">GCM10010517_68340</name>
</gene>
<proteinExistence type="predicted"/>
<dbReference type="PANTHER" id="PTHR34070:SF1">
    <property type="entry name" value="DNA ALKYLATION REPAIR PROTEIN"/>
    <property type="match status" value="1"/>
</dbReference>
<dbReference type="EMBL" id="BAAAVI010000073">
    <property type="protein sequence ID" value="GAA2902411.1"/>
    <property type="molecule type" value="Genomic_DNA"/>
</dbReference>
<sequence>MTPVSEPGAASGAAGEGRAVREADESWQTGVETLRKAVRTALTDAADPAKAPMMQAYMKSAMPFLGVQAAPRRAALRPVFTEYPVGDASAWREAVLALWREAEYREERYAAVELTGFRRYRGFQTTEALPMYEEMIVTGAWWDYVDELAVHRVGGLLAAFPDTMRPLMLRWAHDDDLWKRRTAILCQNRFGAATDTGLLYACIAPSLSDTDFFARKAIGWALREYAKTNPDEVVRYVDHTGITGLSRREALKNLPAGGLRPARPRSAGPIA</sequence>
<dbReference type="Gene3D" id="1.25.10.90">
    <property type="match status" value="1"/>
</dbReference>
<feature type="compositionally biased region" description="Low complexity" evidence="1">
    <location>
        <begin position="1"/>
        <end position="17"/>
    </location>
</feature>
<feature type="region of interest" description="Disordered" evidence="1">
    <location>
        <begin position="1"/>
        <end position="26"/>
    </location>
</feature>
<comment type="caution">
    <text evidence="2">The sequence shown here is derived from an EMBL/GenBank/DDBJ whole genome shotgun (WGS) entry which is preliminary data.</text>
</comment>
<keyword evidence="3" id="KW-1185">Reference proteome</keyword>
<dbReference type="PANTHER" id="PTHR34070">
    <property type="entry name" value="ARMADILLO-TYPE FOLD"/>
    <property type="match status" value="1"/>
</dbReference>
<accession>A0ABN3W776</accession>
<evidence type="ECO:0000313" key="2">
    <source>
        <dbReference type="EMBL" id="GAA2902411.1"/>
    </source>
</evidence>
<dbReference type="SUPFAM" id="SSF48371">
    <property type="entry name" value="ARM repeat"/>
    <property type="match status" value="1"/>
</dbReference>
<dbReference type="Proteomes" id="UP001500831">
    <property type="component" value="Unassembled WGS sequence"/>
</dbReference>
<name>A0ABN3W776_9ACTN</name>